<reference evidence="8 9" key="1">
    <citation type="submission" date="2019-04" db="EMBL/GenBank/DDBJ databases">
        <title>Microbes associate with the intestines of laboratory mice.</title>
        <authorList>
            <person name="Navarre W."/>
            <person name="Wong E."/>
            <person name="Huang K.C."/>
            <person name="Tropini C."/>
            <person name="Ng K."/>
            <person name="Yu B."/>
        </authorList>
    </citation>
    <scope>NUCLEOTIDE SEQUENCE [LARGE SCALE GENOMIC DNA]</scope>
    <source>
        <strain evidence="8 9">NM48_B13</strain>
    </source>
</reference>
<dbReference type="SUPFAM" id="SSF53335">
    <property type="entry name" value="S-adenosyl-L-methionine-dependent methyltransferases"/>
    <property type="match status" value="1"/>
</dbReference>
<dbReference type="InterPro" id="IPR025714">
    <property type="entry name" value="Methyltranfer_dom"/>
</dbReference>
<dbReference type="GO" id="GO:0070041">
    <property type="term" value="F:rRNA (uridine-C5-)-methyltransferase activity"/>
    <property type="evidence" value="ECO:0007669"/>
    <property type="project" value="TreeGrafter"/>
</dbReference>
<dbReference type="Gene3D" id="2.40.50.1070">
    <property type="match status" value="1"/>
</dbReference>
<gene>
    <name evidence="8" type="primary">rlmD</name>
    <name evidence="8" type="ORF">E5982_05345</name>
</gene>
<dbReference type="EC" id="2.1.1.190" evidence="8"/>
<sequence length="494" mass="54047">MTEPKRRPHGRRGTSGNQSRGNNGKRENPKQAQLPRSKGKTGKQPHRCPYSDRCGGCSAIEVDYNRQLARKQHEMEQLYALMALEVPVEPILGMACPYHYRDKVISPYAPGRKSKDEAQGHGQRGGKSTADQQGNRKRTGKEGSASGGRREILTGMYEKGTHRLIPAEKCLVENETAKQVTLAIRDIMARWDMIPYNEDTGTGFVRHAVVRVGHESGEVLVTVVTNDEAFPASKAFCRELKRRVPAVTTVVQNINSRQTNVILGERERVLYGPGFILDTLCGLSFRISSQSFYQVNSTQTEVLYNTAMAMAQLGPRTWAIDAYCGTGTIGLVAASRGAAQVVGVDSVESAIADARQNARHNGIENAQFIAADATAFMEELAETVTGDGDNVITPAEHAVAQGDGGIMTLSPSPVTTDELVIFMDPPRAGSTPQFIRAACSLHPARVVYISCNPKTQVRDLEQFASQGYRATRIQPVDMFPHTPHTECIALLEPR</sequence>
<dbReference type="InterPro" id="IPR029063">
    <property type="entry name" value="SAM-dependent_MTases_sf"/>
</dbReference>
<dbReference type="Pfam" id="PF13847">
    <property type="entry name" value="Methyltransf_31"/>
    <property type="match status" value="1"/>
</dbReference>
<evidence type="ECO:0000256" key="3">
    <source>
        <dbReference type="ARBA" id="ARBA00022691"/>
    </source>
</evidence>
<proteinExistence type="inferred from homology"/>
<feature type="active site" description="Nucleophile" evidence="4">
    <location>
        <position position="451"/>
    </location>
</feature>
<dbReference type="PROSITE" id="PS51687">
    <property type="entry name" value="SAM_MT_RNA_M5U"/>
    <property type="match status" value="1"/>
</dbReference>
<keyword evidence="2 4" id="KW-0808">Transferase</keyword>
<dbReference type="Gene3D" id="3.40.50.150">
    <property type="entry name" value="Vaccinia Virus protein VP39"/>
    <property type="match status" value="1"/>
</dbReference>
<feature type="region of interest" description="Disordered" evidence="6">
    <location>
        <begin position="107"/>
        <end position="151"/>
    </location>
</feature>
<feature type="compositionally biased region" description="Basic residues" evidence="6">
    <location>
        <begin position="37"/>
        <end position="46"/>
    </location>
</feature>
<feature type="binding site" evidence="4">
    <location>
        <position position="294"/>
    </location>
    <ligand>
        <name>S-adenosyl-L-methionine</name>
        <dbReference type="ChEBI" id="CHEBI:59789"/>
    </ligand>
</feature>
<dbReference type="AlphaFoldDB" id="A0A4T9T7I1"/>
<dbReference type="RefSeq" id="WP_136845719.1">
    <property type="nucleotide sequence ID" value="NZ_CANSLK010000002.1"/>
</dbReference>
<dbReference type="Proteomes" id="UP000309454">
    <property type="component" value="Unassembled WGS sequence"/>
</dbReference>
<feature type="active site" evidence="5">
    <location>
        <position position="451"/>
    </location>
</feature>
<keyword evidence="3 4" id="KW-0949">S-adenosyl-L-methionine</keyword>
<dbReference type="PANTHER" id="PTHR11061">
    <property type="entry name" value="RNA M5U METHYLTRANSFERASE"/>
    <property type="match status" value="1"/>
</dbReference>
<dbReference type="PANTHER" id="PTHR11061:SF30">
    <property type="entry name" value="TRNA (URACIL(54)-C(5))-METHYLTRANSFERASE"/>
    <property type="match status" value="1"/>
</dbReference>
<organism evidence="8 9">
    <name type="scientific">Parvibacter caecicola</name>
    <dbReference type="NCBI Taxonomy" id="747645"/>
    <lineage>
        <taxon>Bacteria</taxon>
        <taxon>Bacillati</taxon>
        <taxon>Actinomycetota</taxon>
        <taxon>Coriobacteriia</taxon>
        <taxon>Coriobacteriales</taxon>
        <taxon>Coriobacteriaceae</taxon>
        <taxon>Parvibacter</taxon>
    </lineage>
</organism>
<dbReference type="Pfam" id="PF05958">
    <property type="entry name" value="tRNA_U5-meth_tr"/>
    <property type="match status" value="1"/>
</dbReference>
<name>A0A4T9T7I1_9ACTN</name>
<evidence type="ECO:0000256" key="1">
    <source>
        <dbReference type="ARBA" id="ARBA00022603"/>
    </source>
</evidence>
<dbReference type="EMBL" id="SSTM01000003">
    <property type="protein sequence ID" value="TJW10704.1"/>
    <property type="molecule type" value="Genomic_DNA"/>
</dbReference>
<keyword evidence="1 4" id="KW-0489">Methyltransferase</keyword>
<accession>A0A4T9T7I1</accession>
<evidence type="ECO:0000313" key="9">
    <source>
        <dbReference type="Proteomes" id="UP000309454"/>
    </source>
</evidence>
<dbReference type="NCBIfam" id="TIGR00479">
    <property type="entry name" value="rumA"/>
    <property type="match status" value="1"/>
</dbReference>
<evidence type="ECO:0000313" key="8">
    <source>
        <dbReference type="EMBL" id="TJW10704.1"/>
    </source>
</evidence>
<dbReference type="InterPro" id="IPR030391">
    <property type="entry name" value="MeTrfase_TrmA_CS"/>
</dbReference>
<feature type="binding site" evidence="4">
    <location>
        <position position="345"/>
    </location>
    <ligand>
        <name>S-adenosyl-L-methionine</name>
        <dbReference type="ChEBI" id="CHEBI:59789"/>
    </ligand>
</feature>
<dbReference type="PROSITE" id="PS01230">
    <property type="entry name" value="TRMA_1"/>
    <property type="match status" value="1"/>
</dbReference>
<feature type="binding site" evidence="4">
    <location>
        <position position="323"/>
    </location>
    <ligand>
        <name>S-adenosyl-L-methionine</name>
        <dbReference type="ChEBI" id="CHEBI:59789"/>
    </ligand>
</feature>
<evidence type="ECO:0000256" key="6">
    <source>
        <dbReference type="SAM" id="MobiDB-lite"/>
    </source>
</evidence>
<dbReference type="GO" id="GO:0070475">
    <property type="term" value="P:rRNA base methylation"/>
    <property type="evidence" value="ECO:0007669"/>
    <property type="project" value="TreeGrafter"/>
</dbReference>
<comment type="similarity">
    <text evidence="4">Belongs to the class I-like SAM-binding methyltransferase superfamily. RNA M5U methyltransferase family.</text>
</comment>
<comment type="caution">
    <text evidence="8">The sequence shown here is derived from an EMBL/GenBank/DDBJ whole genome shotgun (WGS) entry which is preliminary data.</text>
</comment>
<evidence type="ECO:0000256" key="4">
    <source>
        <dbReference type="PROSITE-ProRule" id="PRU01024"/>
    </source>
</evidence>
<evidence type="ECO:0000256" key="5">
    <source>
        <dbReference type="PROSITE-ProRule" id="PRU10015"/>
    </source>
</evidence>
<dbReference type="InterPro" id="IPR010280">
    <property type="entry name" value="U5_MeTrfase_fam"/>
</dbReference>
<dbReference type="PROSITE" id="PS01231">
    <property type="entry name" value="TRMA_2"/>
    <property type="match status" value="1"/>
</dbReference>
<feature type="compositionally biased region" description="Basic residues" evidence="6">
    <location>
        <begin position="1"/>
        <end position="12"/>
    </location>
</feature>
<feature type="binding site" evidence="4">
    <location>
        <position position="424"/>
    </location>
    <ligand>
        <name>S-adenosyl-L-methionine</name>
        <dbReference type="ChEBI" id="CHEBI:59789"/>
    </ligand>
</feature>
<evidence type="ECO:0000259" key="7">
    <source>
        <dbReference type="Pfam" id="PF13847"/>
    </source>
</evidence>
<feature type="domain" description="Methyltransferase" evidence="7">
    <location>
        <begin position="319"/>
        <end position="380"/>
    </location>
</feature>
<dbReference type="FunFam" id="2.40.50.1070:FF:000003">
    <property type="entry name" value="23S rRNA (Uracil-5-)-methyltransferase RumA"/>
    <property type="match status" value="1"/>
</dbReference>
<protein>
    <submittedName>
        <fullName evidence="8">23S rRNA (Uracil(1939)-C(5))-methyltransferase RlmD</fullName>
        <ecNumber evidence="8">2.1.1.190</ecNumber>
    </submittedName>
</protein>
<keyword evidence="9" id="KW-1185">Reference proteome</keyword>
<feature type="region of interest" description="Disordered" evidence="6">
    <location>
        <begin position="1"/>
        <end position="51"/>
    </location>
</feature>
<evidence type="ECO:0000256" key="2">
    <source>
        <dbReference type="ARBA" id="ARBA00022679"/>
    </source>
</evidence>
<dbReference type="CDD" id="cd02440">
    <property type="entry name" value="AdoMet_MTases"/>
    <property type="match status" value="1"/>
</dbReference>
<dbReference type="OrthoDB" id="9804590at2"/>
<dbReference type="InterPro" id="IPR030390">
    <property type="entry name" value="MeTrfase_TrmA_AS"/>
</dbReference>